<feature type="transmembrane region" description="Helical" evidence="1">
    <location>
        <begin position="457"/>
        <end position="480"/>
    </location>
</feature>
<feature type="transmembrane region" description="Helical" evidence="1">
    <location>
        <begin position="62"/>
        <end position="80"/>
    </location>
</feature>
<dbReference type="Proteomes" id="UP000076038">
    <property type="component" value="Chromosome"/>
</dbReference>
<feature type="transmembrane region" description="Helical" evidence="1">
    <location>
        <begin position="231"/>
        <end position="252"/>
    </location>
</feature>
<reference evidence="3" key="2">
    <citation type="submission" date="2016-04" db="EMBL/GenBank/DDBJ databases">
        <title>Complete Genome and Plasmid Sequences for Rhodococcus fascians D188 and Draft Sequences for Rhodococcus spp. Isolates PBTS 1 and PBTS 2.</title>
        <authorList>
            <person name="Stamer R."/>
            <person name="Vereecke D."/>
            <person name="Zhang Y."/>
            <person name="Schilkey F."/>
            <person name="Devitt N."/>
            <person name="Randall J."/>
        </authorList>
    </citation>
    <scope>NUCLEOTIDE SEQUENCE [LARGE SCALE GENOMIC DNA]</scope>
    <source>
        <strain evidence="3">PBTS2</strain>
    </source>
</reference>
<dbReference type="RefSeq" id="WP_048318893.1">
    <property type="nucleotide sequence ID" value="NZ_CP015220.1"/>
</dbReference>
<feature type="transmembrane region" description="Helical" evidence="1">
    <location>
        <begin position="413"/>
        <end position="436"/>
    </location>
</feature>
<gene>
    <name evidence="2" type="ORF">A3Q41_01671</name>
</gene>
<feature type="transmembrane region" description="Helical" evidence="1">
    <location>
        <begin position="312"/>
        <end position="329"/>
    </location>
</feature>
<feature type="transmembrane region" description="Helical" evidence="1">
    <location>
        <begin position="100"/>
        <end position="128"/>
    </location>
</feature>
<feature type="transmembrane region" description="Helical" evidence="1">
    <location>
        <begin position="381"/>
        <end position="401"/>
    </location>
</feature>
<organism evidence="2 3">
    <name type="scientific">Rhodococcoides fascians</name>
    <name type="common">Rhodococcus fascians</name>
    <dbReference type="NCBI Taxonomy" id="1828"/>
    <lineage>
        <taxon>Bacteria</taxon>
        <taxon>Bacillati</taxon>
        <taxon>Actinomycetota</taxon>
        <taxon>Actinomycetes</taxon>
        <taxon>Mycobacteriales</taxon>
        <taxon>Nocardiaceae</taxon>
        <taxon>Rhodococcoides</taxon>
    </lineage>
</organism>
<keyword evidence="1" id="KW-0472">Membrane</keyword>
<keyword evidence="1" id="KW-0812">Transmembrane</keyword>
<protein>
    <submittedName>
        <fullName evidence="2">Uncharacterized protein</fullName>
    </submittedName>
</protein>
<dbReference type="OrthoDB" id="2955510at2"/>
<proteinExistence type="predicted"/>
<keyword evidence="1" id="KW-1133">Transmembrane helix</keyword>
<evidence type="ECO:0000313" key="3">
    <source>
        <dbReference type="Proteomes" id="UP000076038"/>
    </source>
</evidence>
<feature type="transmembrane region" description="Helical" evidence="1">
    <location>
        <begin position="335"/>
        <end position="357"/>
    </location>
</feature>
<dbReference type="KEGG" id="rhs:A3Q41_01671"/>
<name>A0A143QII1_RHOFA</name>
<evidence type="ECO:0000256" key="1">
    <source>
        <dbReference type="SAM" id="Phobius"/>
    </source>
</evidence>
<reference evidence="2 3" key="1">
    <citation type="journal article" date="2016" name="Genome Announc.">
        <title>Complete Genome and Plasmid Sequences for Rhodococcus fascians D188 and Draft Sequences for Rhodococcus Isolates PBTS 1 and PBTS 2.</title>
        <authorList>
            <person name="Stamler R.A."/>
            <person name="Vereecke D."/>
            <person name="Zhang Y."/>
            <person name="Schilkey F."/>
            <person name="Devitt N."/>
            <person name="Randall J.J."/>
        </authorList>
    </citation>
    <scope>NUCLEOTIDE SEQUENCE [LARGE SCALE GENOMIC DNA]</scope>
    <source>
        <strain evidence="2 3">PBTS2</strain>
    </source>
</reference>
<accession>A0A143QII1</accession>
<dbReference type="PATRIC" id="fig|1653479.3.peg.1692"/>
<dbReference type="EMBL" id="CP015220">
    <property type="protein sequence ID" value="AMY22975.1"/>
    <property type="molecule type" value="Genomic_DNA"/>
</dbReference>
<keyword evidence="3" id="KW-1185">Reference proteome</keyword>
<evidence type="ECO:0000313" key="2">
    <source>
        <dbReference type="EMBL" id="AMY22975.1"/>
    </source>
</evidence>
<dbReference type="AlphaFoldDB" id="A0A143QII1"/>
<feature type="transmembrane region" description="Helical" evidence="1">
    <location>
        <begin position="140"/>
        <end position="161"/>
    </location>
</feature>
<feature type="transmembrane region" description="Helical" evidence="1">
    <location>
        <begin position="486"/>
        <end position="506"/>
    </location>
</feature>
<sequence length="527" mass="56307">MKSVGRTVLQMRITLYRRQFKGGQAVVKTVFGLLGLALAVLACVMAARTDASQVLVGGTASLGLTLTGLSWVLFPVLSGISDDNIQPRHFQLLSVDPARLARALLTTSVIGMVVPLTIVAAASIPIYAASRSVAAVPLALVAWPATVVFFVTLSRVVTLAMSQLLKSRRSREFALLAFGAVFGGLYFLQFPITQNLDRVLSGEVTWPLTLAHSIPFGWGITGVDAVLEGNWLLAIGAVVGLLLLDVTLVWAWQRLVLRHFEGRVSTSSGSTRKQTAEKGRDGATGWRATRVGAVVTRELSLWRGDMRRRSQLLSVLIFAVLAGIGPLVTDSIPFSAAWGAWIAIFMAMGAGSNSYGLDGGSMWHLVMIPQALPDDIRGRQIAWLLVATPFAIVPVVVVRVFGDLGLDRWEIPVAVTISMLGVSAGLTAVNSVRGAYPVPEATKSFSMNTRGSFTGNAFVFLILGIVVLAVSVVPALLLALLLPGAWAYLSILVAVAIGWLGMWWGARMAVGTLVRDADRILNSVISR</sequence>
<feature type="transmembrane region" description="Helical" evidence="1">
    <location>
        <begin position="173"/>
        <end position="192"/>
    </location>
</feature>